<comment type="caution">
    <text evidence="2">The sequence shown here is derived from an EMBL/GenBank/DDBJ whole genome shotgun (WGS) entry which is preliminary data.</text>
</comment>
<dbReference type="AlphaFoldDB" id="A0A9K3CTC1"/>
<evidence type="ECO:0000256" key="1">
    <source>
        <dbReference type="SAM" id="Phobius"/>
    </source>
</evidence>
<keyword evidence="1" id="KW-0812">Transmembrane</keyword>
<gene>
    <name evidence="2" type="ORF">KIPB_003039</name>
</gene>
<feature type="transmembrane region" description="Helical" evidence="1">
    <location>
        <begin position="262"/>
        <end position="281"/>
    </location>
</feature>
<reference evidence="2 3" key="1">
    <citation type="journal article" date="2018" name="PLoS ONE">
        <title>The draft genome of Kipferlia bialata reveals reductive genome evolution in fornicate parasites.</title>
        <authorList>
            <person name="Tanifuji G."/>
            <person name="Takabayashi S."/>
            <person name="Kume K."/>
            <person name="Takagi M."/>
            <person name="Nakayama T."/>
            <person name="Kamikawa R."/>
            <person name="Inagaki Y."/>
            <person name="Hashimoto T."/>
        </authorList>
    </citation>
    <scope>NUCLEOTIDE SEQUENCE [LARGE SCALE GENOMIC DNA]</scope>
    <source>
        <strain evidence="2">NY0173</strain>
    </source>
</reference>
<keyword evidence="3" id="KW-1185">Reference proteome</keyword>
<feature type="transmembrane region" description="Helical" evidence="1">
    <location>
        <begin position="41"/>
        <end position="66"/>
    </location>
</feature>
<dbReference type="EMBL" id="BDIP01000551">
    <property type="protein sequence ID" value="GIQ81980.1"/>
    <property type="molecule type" value="Genomic_DNA"/>
</dbReference>
<protein>
    <submittedName>
        <fullName evidence="2">Uncharacterized protein</fullName>
    </submittedName>
</protein>
<evidence type="ECO:0000313" key="2">
    <source>
        <dbReference type="EMBL" id="GIQ81980.1"/>
    </source>
</evidence>
<keyword evidence="1" id="KW-0472">Membrane</keyword>
<keyword evidence="1" id="KW-1133">Transmembrane helix</keyword>
<name>A0A9K3CTC1_9EUKA</name>
<proteinExistence type="predicted"/>
<sequence length="297" mass="33401">MDVFTLACLVYERVKVVGMCAETFSYVQMHRHRRDNPWGRASLYGMTAALALSLIGGCVYSTYVYWISSRIDTSHWARQIPVEVLFELLPYRSTITLCATCMEVYTSLPLIVVYVQVFRGVVSPKAFRFMTRLVKVSSCALTLAALCVYAWDTLVYRDMYRGGLDRFTLDMFYGHTDLVWAVYVGILGTLCLALMAFVVASIALLRRMTTRTLQARSMGVSGVKRRRSLNKMAILPWLYTVIVVCTAGITVLALVGALASQMWLLDVGTVLQYTCMSLVYYPLRPSKAKKRGVTTSV</sequence>
<accession>A0A9K3CTC1</accession>
<feature type="transmembrane region" description="Helical" evidence="1">
    <location>
        <begin position="180"/>
        <end position="205"/>
    </location>
</feature>
<organism evidence="2 3">
    <name type="scientific">Kipferlia bialata</name>
    <dbReference type="NCBI Taxonomy" id="797122"/>
    <lineage>
        <taxon>Eukaryota</taxon>
        <taxon>Metamonada</taxon>
        <taxon>Carpediemonas-like organisms</taxon>
        <taxon>Kipferlia</taxon>
    </lineage>
</organism>
<feature type="transmembrane region" description="Helical" evidence="1">
    <location>
        <begin position="129"/>
        <end position="151"/>
    </location>
</feature>
<evidence type="ECO:0000313" key="3">
    <source>
        <dbReference type="Proteomes" id="UP000265618"/>
    </source>
</evidence>
<feature type="transmembrane region" description="Helical" evidence="1">
    <location>
        <begin position="94"/>
        <end position="117"/>
    </location>
</feature>
<feature type="transmembrane region" description="Helical" evidence="1">
    <location>
        <begin position="234"/>
        <end position="256"/>
    </location>
</feature>
<dbReference type="Proteomes" id="UP000265618">
    <property type="component" value="Unassembled WGS sequence"/>
</dbReference>